<evidence type="ECO:0000259" key="8">
    <source>
        <dbReference type="Pfam" id="PF09335"/>
    </source>
</evidence>
<keyword evidence="10" id="KW-1185">Reference proteome</keyword>
<reference evidence="9 10" key="1">
    <citation type="journal article" date="2014" name="PLoS ONE">
        <title>Physiological and genomic features of a novel sulfur-oxidizing gammaproteobacterium belonging to a previously uncultivated symbiotic lineage isolated from a hydrothermal vent.</title>
        <authorList>
            <person name="Nunoura T."/>
            <person name="Takaki Y."/>
            <person name="Kazama H."/>
            <person name="Kakuta J."/>
            <person name="Shimamura S."/>
            <person name="Makita H."/>
            <person name="Hirai M."/>
            <person name="Miyazaki M."/>
            <person name="Takai K."/>
        </authorList>
    </citation>
    <scope>NUCLEOTIDE SEQUENCE [LARGE SCALE GENOMIC DNA]</scope>
    <source>
        <strain evidence="9 10">Hiromi1</strain>
    </source>
</reference>
<feature type="transmembrane region" description="Helical" evidence="7">
    <location>
        <begin position="6"/>
        <end position="27"/>
    </location>
</feature>
<protein>
    <recommendedName>
        <fullName evidence="8">VTT domain-containing protein</fullName>
    </recommendedName>
</protein>
<dbReference type="InterPro" id="IPR032818">
    <property type="entry name" value="DedA-like"/>
</dbReference>
<organism evidence="9 10">
    <name type="scientific">Thiolapillus brandeum</name>
    <dbReference type="NCBI Taxonomy" id="1076588"/>
    <lineage>
        <taxon>Bacteria</taxon>
        <taxon>Pseudomonadati</taxon>
        <taxon>Pseudomonadota</taxon>
        <taxon>Gammaproteobacteria</taxon>
        <taxon>Chromatiales</taxon>
        <taxon>Sedimenticolaceae</taxon>
        <taxon>Thiolapillus</taxon>
    </lineage>
</organism>
<dbReference type="RefSeq" id="WP_041067774.1">
    <property type="nucleotide sequence ID" value="NZ_AP012273.1"/>
</dbReference>
<evidence type="ECO:0000256" key="5">
    <source>
        <dbReference type="ARBA" id="ARBA00022989"/>
    </source>
</evidence>
<dbReference type="Pfam" id="PF09335">
    <property type="entry name" value="VTT_dom"/>
    <property type="match status" value="1"/>
</dbReference>
<keyword evidence="6 7" id="KW-0472">Membrane</keyword>
<feature type="transmembrane region" description="Helical" evidence="7">
    <location>
        <begin position="63"/>
        <end position="85"/>
    </location>
</feature>
<comment type="subcellular location">
    <subcellularLocation>
        <location evidence="1 7">Cell membrane</location>
        <topology evidence="1 7">Multi-pass membrane protein</topology>
    </subcellularLocation>
</comment>
<accession>A0A7U6GJE2</accession>
<dbReference type="PANTHER" id="PTHR30353:SF15">
    <property type="entry name" value="INNER MEMBRANE PROTEIN YABI"/>
    <property type="match status" value="1"/>
</dbReference>
<evidence type="ECO:0000313" key="10">
    <source>
        <dbReference type="Proteomes" id="UP000031631"/>
    </source>
</evidence>
<dbReference type="AlphaFoldDB" id="A0A7U6GJE2"/>
<sequence length="211" mass="23196">MQDNAFALLLESFALGYWGALGIVALLTLESLPIIGLFMPGVFLMVGLGSLSGTSYLSFADCVLYSVIGAVLGDSIGYWLGYLGIERSFLHPHGKRSQSGHAMAEQLLKRHGRLAVFLGRFVWFFHPAVPFLAGVTGIRPGWFYLADLPAVILWVIVYAGIGHWATGMARDRTLEFMVGMGVVLILVGAWFLLRYFKNKHNTAAQSIKSRN</sequence>
<evidence type="ECO:0000256" key="3">
    <source>
        <dbReference type="ARBA" id="ARBA00022475"/>
    </source>
</evidence>
<gene>
    <name evidence="9" type="ORF">TBH_C1767</name>
</gene>
<dbReference type="PANTHER" id="PTHR30353">
    <property type="entry name" value="INNER MEMBRANE PROTEIN DEDA-RELATED"/>
    <property type="match status" value="1"/>
</dbReference>
<feature type="transmembrane region" description="Helical" evidence="7">
    <location>
        <begin position="114"/>
        <end position="135"/>
    </location>
</feature>
<comment type="similarity">
    <text evidence="2 7">Belongs to the DedA family.</text>
</comment>
<feature type="transmembrane region" description="Helical" evidence="7">
    <location>
        <begin position="173"/>
        <end position="193"/>
    </location>
</feature>
<evidence type="ECO:0000256" key="1">
    <source>
        <dbReference type="ARBA" id="ARBA00004651"/>
    </source>
</evidence>
<dbReference type="KEGG" id="tbn:TBH_C1767"/>
<evidence type="ECO:0000256" key="4">
    <source>
        <dbReference type="ARBA" id="ARBA00022692"/>
    </source>
</evidence>
<evidence type="ECO:0000256" key="2">
    <source>
        <dbReference type="ARBA" id="ARBA00010792"/>
    </source>
</evidence>
<keyword evidence="3 7" id="KW-1003">Cell membrane</keyword>
<feature type="domain" description="VTT" evidence="8">
    <location>
        <begin position="40"/>
        <end position="163"/>
    </location>
</feature>
<keyword evidence="4 7" id="KW-0812">Transmembrane</keyword>
<evidence type="ECO:0000256" key="6">
    <source>
        <dbReference type="ARBA" id="ARBA00023136"/>
    </source>
</evidence>
<dbReference type="Proteomes" id="UP000031631">
    <property type="component" value="Chromosome"/>
</dbReference>
<proteinExistence type="inferred from homology"/>
<dbReference type="InterPro" id="IPR032816">
    <property type="entry name" value="VTT_dom"/>
</dbReference>
<dbReference type="EMBL" id="AP012273">
    <property type="protein sequence ID" value="BAO44684.1"/>
    <property type="molecule type" value="Genomic_DNA"/>
</dbReference>
<dbReference type="OrthoDB" id="9780918at2"/>
<name>A0A7U6GJE2_9GAMM</name>
<evidence type="ECO:0000313" key="9">
    <source>
        <dbReference type="EMBL" id="BAO44684.1"/>
    </source>
</evidence>
<dbReference type="GO" id="GO:0005886">
    <property type="term" value="C:plasma membrane"/>
    <property type="evidence" value="ECO:0007669"/>
    <property type="project" value="UniProtKB-SubCell"/>
</dbReference>
<keyword evidence="5 7" id="KW-1133">Transmembrane helix</keyword>
<feature type="transmembrane region" description="Helical" evidence="7">
    <location>
        <begin position="34"/>
        <end position="57"/>
    </location>
</feature>
<evidence type="ECO:0000256" key="7">
    <source>
        <dbReference type="RuleBase" id="RU367016"/>
    </source>
</evidence>
<feature type="transmembrane region" description="Helical" evidence="7">
    <location>
        <begin position="141"/>
        <end position="161"/>
    </location>
</feature>